<feature type="domain" description="Bacterial surface antigen (D15)" evidence="5">
    <location>
        <begin position="125"/>
        <end position="363"/>
    </location>
</feature>
<protein>
    <recommendedName>
        <fullName evidence="5">Bacterial surface antigen (D15) domain-containing protein</fullName>
    </recommendedName>
</protein>
<dbReference type="InterPro" id="IPR016024">
    <property type="entry name" value="ARM-type_fold"/>
</dbReference>
<dbReference type="Gene3D" id="1.25.40.10">
    <property type="entry name" value="Tetratricopeptide repeat domain"/>
    <property type="match status" value="1"/>
</dbReference>
<reference evidence="6" key="1">
    <citation type="submission" date="2016-04" db="EMBL/GenBank/DDBJ databases">
        <authorList>
            <person name="Nguyen H.D."/>
            <person name="Samba Siva P."/>
            <person name="Cullis J."/>
            <person name="Levesque C.A."/>
            <person name="Hambleton S."/>
        </authorList>
    </citation>
    <scope>NUCLEOTIDE SEQUENCE</scope>
    <source>
        <strain evidence="6">DAOMC 236426</strain>
    </source>
</reference>
<dbReference type="GO" id="GO:0006898">
    <property type="term" value="P:receptor-mediated endocytosis"/>
    <property type="evidence" value="ECO:0007669"/>
    <property type="project" value="TreeGrafter"/>
</dbReference>
<feature type="region of interest" description="Disordered" evidence="4">
    <location>
        <begin position="1"/>
        <end position="92"/>
    </location>
</feature>
<dbReference type="GO" id="GO:0006886">
    <property type="term" value="P:intracellular protein transport"/>
    <property type="evidence" value="ECO:0007669"/>
    <property type="project" value="UniProtKB-UniRule"/>
</dbReference>
<evidence type="ECO:0000256" key="3">
    <source>
        <dbReference type="PROSITE-ProRule" id="PRU01006"/>
    </source>
</evidence>
<proteinExistence type="predicted"/>
<dbReference type="InterPro" id="IPR011990">
    <property type="entry name" value="TPR-like_helical_dom_sf"/>
</dbReference>
<keyword evidence="7" id="KW-1185">Reference proteome</keyword>
<dbReference type="InterPro" id="IPR000184">
    <property type="entry name" value="Bac_surfAg_D15"/>
</dbReference>
<name>A0A8X7MVN5_9BASI</name>
<organism evidence="6 7">
    <name type="scientific">Tilletia controversa</name>
    <name type="common">dwarf bunt fungus</name>
    <dbReference type="NCBI Taxonomy" id="13291"/>
    <lineage>
        <taxon>Eukaryota</taxon>
        <taxon>Fungi</taxon>
        <taxon>Dikarya</taxon>
        <taxon>Basidiomycota</taxon>
        <taxon>Ustilaginomycotina</taxon>
        <taxon>Exobasidiomycetes</taxon>
        <taxon>Tilletiales</taxon>
        <taxon>Tilletiaceae</taxon>
        <taxon>Tilletia</taxon>
    </lineage>
</organism>
<feature type="compositionally biased region" description="Low complexity" evidence="4">
    <location>
        <begin position="19"/>
        <end position="39"/>
    </location>
</feature>
<dbReference type="EMBL" id="LWDE02000199">
    <property type="protein sequence ID" value="KAE8251773.1"/>
    <property type="molecule type" value="Genomic_DNA"/>
</dbReference>
<dbReference type="PANTHER" id="PTHR10292">
    <property type="entry name" value="CLATHRIN HEAVY CHAIN RELATED"/>
    <property type="match status" value="1"/>
</dbReference>
<keyword evidence="2" id="KW-0472">Membrane</keyword>
<evidence type="ECO:0000256" key="1">
    <source>
        <dbReference type="ARBA" id="ARBA00004370"/>
    </source>
</evidence>
<comment type="subcellular location">
    <subcellularLocation>
        <location evidence="1">Membrane</location>
    </subcellularLocation>
</comment>
<dbReference type="AlphaFoldDB" id="A0A8X7MVN5"/>
<dbReference type="Gene3D" id="1.25.40.730">
    <property type="match status" value="1"/>
</dbReference>
<dbReference type="GO" id="GO:0071439">
    <property type="term" value="C:clathrin complex"/>
    <property type="evidence" value="ECO:0007669"/>
    <property type="project" value="TreeGrafter"/>
</dbReference>
<dbReference type="Pfam" id="PF01103">
    <property type="entry name" value="Omp85"/>
    <property type="match status" value="1"/>
</dbReference>
<accession>A0A8X7MVN5</accession>
<evidence type="ECO:0000259" key="5">
    <source>
        <dbReference type="Pfam" id="PF01103"/>
    </source>
</evidence>
<feature type="compositionally biased region" description="Polar residues" evidence="4">
    <location>
        <begin position="40"/>
        <end position="53"/>
    </location>
</feature>
<dbReference type="PROSITE" id="PS50236">
    <property type="entry name" value="CHCR"/>
    <property type="match status" value="1"/>
</dbReference>
<reference evidence="6" key="2">
    <citation type="journal article" date="2019" name="IMA Fungus">
        <title>Genome sequencing and comparison of five Tilletia species to identify candidate genes for the detection of regulated species infecting wheat.</title>
        <authorList>
            <person name="Nguyen H.D.T."/>
            <person name="Sultana T."/>
            <person name="Kesanakurti P."/>
            <person name="Hambleton S."/>
        </authorList>
    </citation>
    <scope>NUCLEOTIDE SEQUENCE</scope>
    <source>
        <strain evidence="6">DAOMC 236426</strain>
    </source>
</reference>
<evidence type="ECO:0000256" key="4">
    <source>
        <dbReference type="SAM" id="MobiDB-lite"/>
    </source>
</evidence>
<gene>
    <name evidence="6" type="ORF">A4X06_0g2538</name>
</gene>
<dbReference type="Gene3D" id="2.40.160.50">
    <property type="entry name" value="membrane protein fhac: a member of the omp85/tpsb transporter family"/>
    <property type="match status" value="1"/>
</dbReference>
<dbReference type="GO" id="GO:0032051">
    <property type="term" value="F:clathrin light chain binding"/>
    <property type="evidence" value="ECO:0007669"/>
    <property type="project" value="TreeGrafter"/>
</dbReference>
<dbReference type="InterPro" id="IPR000547">
    <property type="entry name" value="Clathrin_H-chain/VPS_repeat"/>
</dbReference>
<dbReference type="Pfam" id="PF00637">
    <property type="entry name" value="Clathrin"/>
    <property type="match status" value="2"/>
</dbReference>
<evidence type="ECO:0000313" key="6">
    <source>
        <dbReference type="EMBL" id="KAE8251773.1"/>
    </source>
</evidence>
<dbReference type="InterPro" id="IPR055358">
    <property type="entry name" value="CHCR"/>
</dbReference>
<dbReference type="SUPFAM" id="SSF48371">
    <property type="entry name" value="ARM repeat"/>
    <property type="match status" value="1"/>
</dbReference>
<dbReference type="PANTHER" id="PTHR10292:SF1">
    <property type="entry name" value="CLATHRIN HEAVY CHAIN"/>
    <property type="match status" value="1"/>
</dbReference>
<dbReference type="GO" id="GO:0019867">
    <property type="term" value="C:outer membrane"/>
    <property type="evidence" value="ECO:0007669"/>
    <property type="project" value="InterPro"/>
</dbReference>
<feature type="repeat" description="CHCR" evidence="3">
    <location>
        <begin position="462"/>
        <end position="606"/>
    </location>
</feature>
<evidence type="ECO:0000256" key="2">
    <source>
        <dbReference type="ARBA" id="ARBA00023136"/>
    </source>
</evidence>
<dbReference type="Proteomes" id="UP000077684">
    <property type="component" value="Unassembled WGS sequence"/>
</dbReference>
<sequence length="715" mass="79038">MSAPAVSLELDDPSVPAGSAVPTQPTSPSSSSLSTAEPAQNPSSTKPKTNRYTPFNPHRTERTLTPPARADVPIESEGAAPEPEPETETEGAFPPKLKTKYFLKSSTDVGNGEASASLQGRLLHFLGGLETLQGSASVGSRTKRALDLNFTTPIQWNPNQIFTAGLFSFERDNVKFSSAREAVWGGRASLLLVDQMGDQHDFVYEAACRNIGKLVPGASIGLRQQARTTSKSSLSYTYTRDSRDSPLEPEYCTKGSLLRSNIELAGPGGDARFLKLGTESVWSRRLGRLGDGWSTTMTARAGLLRTTNAQPSHYPDRAHLGGPTSVRMFSHNGLGPKDGRDSLGGDAHWSTGVELGGPVWKNKAGWPPKSLMEWLRTYWGRCSLPAVIKVTREAHQWDATIFCLMKDAEIDSAALTMLEHASDAFNHDIMLEILPKISNTEILYRAASFYLEQHPLLLNDLLAHINQRVQTDRIVRLFRKSDNLPLIRSWLSSVYAEKDHPEVTDAYFSLLREEEEPALLRSAITSVTNFDQMTLASELQRHPLLAFRRISAELYKRAGQHTKAIEVAKEDRLFREVIEIAGDSNDVEIAHEVLDYFVKTGMKEQFTALLYGCYHLLEEDVIIETAWRSGLNDFAQPYFIQKAHDRRRFERETFEQLKKLAERKAEVDEANDAPIIGPGGMGPKMITAAPTGFGYGGMNGGGMQPQATGYMSGMF</sequence>
<evidence type="ECO:0000313" key="7">
    <source>
        <dbReference type="Proteomes" id="UP000077684"/>
    </source>
</evidence>
<comment type="caution">
    <text evidence="6">The sequence shown here is derived from an EMBL/GenBank/DDBJ whole genome shotgun (WGS) entry which is preliminary data.</text>
</comment>
<dbReference type="SMART" id="SM00299">
    <property type="entry name" value="CLH"/>
    <property type="match status" value="1"/>
</dbReference>